<evidence type="ECO:0000313" key="1">
    <source>
        <dbReference type="EMBL" id="SVC49429.1"/>
    </source>
</evidence>
<reference evidence="1" key="1">
    <citation type="submission" date="2018-05" db="EMBL/GenBank/DDBJ databases">
        <authorList>
            <person name="Lanie J.A."/>
            <person name="Ng W.-L."/>
            <person name="Kazmierczak K.M."/>
            <person name="Andrzejewski T.M."/>
            <person name="Davidsen T.M."/>
            <person name="Wayne K.J."/>
            <person name="Tettelin H."/>
            <person name="Glass J.I."/>
            <person name="Rusch D."/>
            <person name="Podicherti R."/>
            <person name="Tsui H.-C.T."/>
            <person name="Winkler M.E."/>
        </authorList>
    </citation>
    <scope>NUCLEOTIDE SEQUENCE</scope>
</reference>
<dbReference type="AlphaFoldDB" id="A0A382MKT3"/>
<dbReference type="SUPFAM" id="SSF53335">
    <property type="entry name" value="S-adenosyl-L-methionine-dependent methyltransferases"/>
    <property type="match status" value="1"/>
</dbReference>
<dbReference type="Gene3D" id="3.40.50.150">
    <property type="entry name" value="Vaccinia Virus protein VP39"/>
    <property type="match status" value="1"/>
</dbReference>
<protein>
    <recommendedName>
        <fullName evidence="2">Class I SAM-dependent methyltransferase</fullName>
    </recommendedName>
</protein>
<sequence length="262" mass="30053">MNSPVETDTTSNSKLELSINAEFPIHSQTSKADKLVLLKIRKKLQTLPSYSYLEIGSYLGGSLTPFLKDPQCTRILSIDQRGRQQPDERGLKYNYIGVTHQTMVNNLRKNNFNISKLETFDGSVSEYHDKGNKFNLMFIDGEHTDWACFRDFVHGMKLLTEDSIVVFHDSSLIYKSLKIIQEYMLASGKKFKFIKIKGSEMSCLFFNNFVSLDFDSVFSSEKHLPQYYASCESTLFFNNIMTKLTANLLAKYLIIKSIPKPL</sequence>
<dbReference type="InterPro" id="IPR029063">
    <property type="entry name" value="SAM-dependent_MTases_sf"/>
</dbReference>
<accession>A0A382MKT3</accession>
<gene>
    <name evidence="1" type="ORF">METZ01_LOCUS302283</name>
</gene>
<dbReference type="EMBL" id="UINC01094301">
    <property type="protein sequence ID" value="SVC49429.1"/>
    <property type="molecule type" value="Genomic_DNA"/>
</dbReference>
<proteinExistence type="predicted"/>
<dbReference type="Pfam" id="PF13578">
    <property type="entry name" value="Methyltransf_24"/>
    <property type="match status" value="1"/>
</dbReference>
<organism evidence="1">
    <name type="scientific">marine metagenome</name>
    <dbReference type="NCBI Taxonomy" id="408172"/>
    <lineage>
        <taxon>unclassified sequences</taxon>
        <taxon>metagenomes</taxon>
        <taxon>ecological metagenomes</taxon>
    </lineage>
</organism>
<feature type="non-terminal residue" evidence="1">
    <location>
        <position position="262"/>
    </location>
</feature>
<evidence type="ECO:0008006" key="2">
    <source>
        <dbReference type="Google" id="ProtNLM"/>
    </source>
</evidence>
<name>A0A382MKT3_9ZZZZ</name>